<comment type="caution">
    <text evidence="3">The sequence shown here is derived from an EMBL/GenBank/DDBJ whole genome shotgun (WGS) entry which is preliminary data.</text>
</comment>
<dbReference type="InterPro" id="IPR037027">
    <property type="entry name" value="YqgF/RNaseH-like_dom_sf"/>
</dbReference>
<dbReference type="InterPro" id="IPR023319">
    <property type="entry name" value="Tex-like_HTH_dom_sf"/>
</dbReference>
<feature type="compositionally biased region" description="Polar residues" evidence="1">
    <location>
        <begin position="717"/>
        <end position="730"/>
    </location>
</feature>
<dbReference type="SUPFAM" id="SSF47781">
    <property type="entry name" value="RuvA domain 2-like"/>
    <property type="match status" value="2"/>
</dbReference>
<dbReference type="PANTHER" id="PTHR10724:SF10">
    <property type="entry name" value="S1 RNA-BINDING DOMAIN-CONTAINING PROTEIN 1"/>
    <property type="match status" value="1"/>
</dbReference>
<dbReference type="SUPFAM" id="SSF50249">
    <property type="entry name" value="Nucleic acid-binding proteins"/>
    <property type="match status" value="1"/>
</dbReference>
<dbReference type="EMBL" id="LSNE01000003">
    <property type="protein sequence ID" value="KXI30153.1"/>
    <property type="molecule type" value="Genomic_DNA"/>
</dbReference>
<dbReference type="InterPro" id="IPR050437">
    <property type="entry name" value="Ribos_protein_bS1-like"/>
</dbReference>
<accession>A0A136A4J1</accession>
<dbReference type="CDD" id="cd05685">
    <property type="entry name" value="S1_Tex"/>
    <property type="match status" value="1"/>
</dbReference>
<dbReference type="AlphaFoldDB" id="A0A136A4J1"/>
<feature type="compositionally biased region" description="Basic and acidic residues" evidence="1">
    <location>
        <begin position="731"/>
        <end position="751"/>
    </location>
</feature>
<dbReference type="InterPro" id="IPR044146">
    <property type="entry name" value="S1_Tex"/>
</dbReference>
<reference evidence="4" key="1">
    <citation type="submission" date="2016-02" db="EMBL/GenBank/DDBJ databases">
        <authorList>
            <person name="Schultz-Johansen M."/>
            <person name="Glaring M.A."/>
            <person name="Bech P.K."/>
            <person name="Stougaard P."/>
        </authorList>
    </citation>
    <scope>NUCLEOTIDE SEQUENCE [LARGE SCALE GENOMIC DNA]</scope>
    <source>
        <strain evidence="4">S66</strain>
    </source>
</reference>
<dbReference type="InterPro" id="IPR032639">
    <property type="entry name" value="Tex_YqgF"/>
</dbReference>
<protein>
    <submittedName>
        <fullName evidence="3">RNA-binding transcriptional accessory protein</fullName>
    </submittedName>
</protein>
<organism evidence="3 4">
    <name type="scientific">Paraglaciecola hydrolytica</name>
    <dbReference type="NCBI Taxonomy" id="1799789"/>
    <lineage>
        <taxon>Bacteria</taxon>
        <taxon>Pseudomonadati</taxon>
        <taxon>Pseudomonadota</taxon>
        <taxon>Gammaproteobacteria</taxon>
        <taxon>Alteromonadales</taxon>
        <taxon>Alteromonadaceae</taxon>
        <taxon>Paraglaciecola</taxon>
    </lineage>
</organism>
<dbReference type="InterPro" id="IPR006641">
    <property type="entry name" value="YqgF/RNaseH-like_dom"/>
</dbReference>
<feature type="domain" description="S1 motif" evidence="2">
    <location>
        <begin position="649"/>
        <end position="718"/>
    </location>
</feature>
<dbReference type="GO" id="GO:0003735">
    <property type="term" value="F:structural constituent of ribosome"/>
    <property type="evidence" value="ECO:0007669"/>
    <property type="project" value="TreeGrafter"/>
</dbReference>
<dbReference type="Gene3D" id="2.40.50.140">
    <property type="entry name" value="Nucleic acid-binding proteins"/>
    <property type="match status" value="1"/>
</dbReference>
<dbReference type="InterPro" id="IPR023323">
    <property type="entry name" value="Tex-like_dom_sf"/>
</dbReference>
<dbReference type="InterPro" id="IPR041692">
    <property type="entry name" value="HHH_9"/>
</dbReference>
<dbReference type="Pfam" id="PF09371">
    <property type="entry name" value="Tex_N"/>
    <property type="match status" value="1"/>
</dbReference>
<dbReference type="Proteomes" id="UP000070299">
    <property type="component" value="Unassembled WGS sequence"/>
</dbReference>
<dbReference type="Pfam" id="PF22706">
    <property type="entry name" value="Tex_central_region"/>
    <property type="match status" value="1"/>
</dbReference>
<dbReference type="RefSeq" id="WP_068374055.1">
    <property type="nucleotide sequence ID" value="NZ_LSNE01000003.1"/>
</dbReference>
<dbReference type="OrthoDB" id="9804714at2"/>
<dbReference type="PROSITE" id="PS50126">
    <property type="entry name" value="S1"/>
    <property type="match status" value="1"/>
</dbReference>
<dbReference type="Gene3D" id="1.10.150.310">
    <property type="entry name" value="Tex RuvX-like domain-like"/>
    <property type="match status" value="1"/>
</dbReference>
<dbReference type="GO" id="GO:0003729">
    <property type="term" value="F:mRNA binding"/>
    <property type="evidence" value="ECO:0007669"/>
    <property type="project" value="UniProtKB-ARBA"/>
</dbReference>
<evidence type="ECO:0000313" key="3">
    <source>
        <dbReference type="EMBL" id="KXI30153.1"/>
    </source>
</evidence>
<dbReference type="Gene3D" id="1.10.3500.10">
    <property type="entry name" value="Tex N-terminal region-like"/>
    <property type="match status" value="1"/>
</dbReference>
<dbReference type="InterPro" id="IPR055179">
    <property type="entry name" value="Tex-like_central_region"/>
</dbReference>
<keyword evidence="4" id="KW-1185">Reference proteome</keyword>
<dbReference type="STRING" id="1799789.AX660_09170"/>
<dbReference type="FunFam" id="1.10.10.650:FF:000001">
    <property type="entry name" value="S1 RNA-binding domain 1"/>
    <property type="match status" value="1"/>
</dbReference>
<feature type="region of interest" description="Disordered" evidence="1">
    <location>
        <begin position="717"/>
        <end position="776"/>
    </location>
</feature>
<dbReference type="Pfam" id="PF12836">
    <property type="entry name" value="HHH_3"/>
    <property type="match status" value="1"/>
</dbReference>
<feature type="compositionally biased region" description="Polar residues" evidence="1">
    <location>
        <begin position="752"/>
        <end position="761"/>
    </location>
</feature>
<dbReference type="Gene3D" id="3.30.420.140">
    <property type="entry name" value="YqgF/RNase H-like domain"/>
    <property type="match status" value="1"/>
</dbReference>
<gene>
    <name evidence="3" type="ORF">AX660_09170</name>
</gene>
<dbReference type="InterPro" id="IPR012340">
    <property type="entry name" value="NA-bd_OB-fold"/>
</dbReference>
<dbReference type="SMART" id="SM00732">
    <property type="entry name" value="YqgFc"/>
    <property type="match status" value="1"/>
</dbReference>
<dbReference type="GO" id="GO:0006412">
    <property type="term" value="P:translation"/>
    <property type="evidence" value="ECO:0007669"/>
    <property type="project" value="TreeGrafter"/>
</dbReference>
<evidence type="ECO:0000259" key="2">
    <source>
        <dbReference type="PROSITE" id="PS50126"/>
    </source>
</evidence>
<dbReference type="Pfam" id="PF17674">
    <property type="entry name" value="HHH_9"/>
    <property type="match status" value="1"/>
</dbReference>
<evidence type="ECO:0000256" key="1">
    <source>
        <dbReference type="SAM" id="MobiDB-lite"/>
    </source>
</evidence>
<dbReference type="InterPro" id="IPR018974">
    <property type="entry name" value="Tex-like_N"/>
</dbReference>
<proteinExistence type="predicted"/>
<evidence type="ECO:0000313" key="4">
    <source>
        <dbReference type="Proteomes" id="UP000070299"/>
    </source>
</evidence>
<dbReference type="InterPro" id="IPR003029">
    <property type="entry name" value="S1_domain"/>
</dbReference>
<dbReference type="FunFam" id="1.10.150.310:FF:000001">
    <property type="entry name" value="RNA-binding transcriptional accessory protein"/>
    <property type="match status" value="1"/>
</dbReference>
<dbReference type="InterPro" id="IPR012337">
    <property type="entry name" value="RNaseH-like_sf"/>
</dbReference>
<dbReference type="Gene3D" id="1.10.10.650">
    <property type="entry name" value="RuvA domain 2-like"/>
    <property type="match status" value="1"/>
</dbReference>
<dbReference type="GO" id="GO:0005829">
    <property type="term" value="C:cytosol"/>
    <property type="evidence" value="ECO:0007669"/>
    <property type="project" value="TreeGrafter"/>
</dbReference>
<dbReference type="FunFam" id="3.30.420.140:FF:000001">
    <property type="entry name" value="RNA-binding transcriptional accessory protein"/>
    <property type="match status" value="1"/>
</dbReference>
<dbReference type="SMART" id="SM00316">
    <property type="entry name" value="S1"/>
    <property type="match status" value="1"/>
</dbReference>
<dbReference type="PANTHER" id="PTHR10724">
    <property type="entry name" value="30S RIBOSOMAL PROTEIN S1"/>
    <property type="match status" value="1"/>
</dbReference>
<dbReference type="Pfam" id="PF00575">
    <property type="entry name" value="S1"/>
    <property type="match status" value="1"/>
</dbReference>
<dbReference type="SUPFAM" id="SSF158832">
    <property type="entry name" value="Tex N-terminal region-like"/>
    <property type="match status" value="1"/>
</dbReference>
<name>A0A136A4J1_9ALTE</name>
<dbReference type="Pfam" id="PF16921">
    <property type="entry name" value="Tex_YqgF"/>
    <property type="match status" value="1"/>
</dbReference>
<dbReference type="SUPFAM" id="SSF53098">
    <property type="entry name" value="Ribonuclease H-like"/>
    <property type="match status" value="1"/>
</dbReference>
<sequence length="776" mass="85497">MIIEKIAQELQVKVNQVKSAVNLLDEGATVPFIARYRKEATDGLDDSQLRTLEQRLTYLRDLEDRRAVIIKSIREQDKMTDILLKSLQQADNKTELEDIYLPYKPKRRTKGQIAIEAGLEPLADALFNERSLDPEICAQAYVSVDKGVADTKAALEGAKYILMERFAEDASLLQKIRQYLSKNAFIKSQIVTGKESEGVKFSDYFSHTELLLNTPSHRALAMFRGRNEGILQVSLDADPQKDELQKSSYCEQIIADHLNLKFNGQASDKWFSGVVQWTWRVKIMLHMENELFSTLREKAEQDAISVFAKNLNDLLMAAPAGAKVTMGLDPGLRTGVKVAIVDATGKAVTTTTIFPHVPQNQWDKSMRTLAVLCQQHKVKLISIGNGTGSRETDKLVTEMIKANPELGVSKIMVSEAGASVYSASELASNELPGMDVSLRGAVSIARRLQDPLAELVKIEPKAIGVGQYQHDVSQSNLGKSLSAVIEDCVNAVGVDVNTASIALLSHVSGLNRTLANNIVQFRDKNGAFKSRKNLLEVERLGPKAYEQAAGFLRIMNGLDPLDASAVHPEAYPVVQTIVKQTAVAVNDIVGNTELLKALKPQDFVTTQFGLPTVTDIINELTKPGRDPRPEFKTANFNENVHSLSDLKPGMILEGVVSNVANFGAFVDVGVHQDGLVHISAMTDKFIADPREVVKAGDIVKVKVMEIDVARKRVSFTMRMNDTPSQPSTTKDQSKAPAKKDFQAQKSPKKEFSQQNNQSNPLMGNAFADAFAKAKKR</sequence>
<dbReference type="InterPro" id="IPR010994">
    <property type="entry name" value="RuvA_2-like"/>
</dbReference>
<dbReference type="FunFam" id="2.40.50.140:FF:000051">
    <property type="entry name" value="RNA-binding transcriptional accessory protein"/>
    <property type="match status" value="1"/>
</dbReference>
<dbReference type="GO" id="GO:0006139">
    <property type="term" value="P:nucleobase-containing compound metabolic process"/>
    <property type="evidence" value="ECO:0007669"/>
    <property type="project" value="InterPro"/>
</dbReference>